<keyword evidence="3" id="KW-0808">Transferase</keyword>
<dbReference type="OrthoDB" id="9765330at2"/>
<feature type="domain" description="Glycosyltransferase subfamily 4-like N-terminal" evidence="2">
    <location>
        <begin position="16"/>
        <end position="169"/>
    </location>
</feature>
<dbReference type="AlphaFoldDB" id="A0A143PU76"/>
<dbReference type="PANTHER" id="PTHR12526:SF572">
    <property type="entry name" value="BLL5144 PROTEIN"/>
    <property type="match status" value="1"/>
</dbReference>
<dbReference type="EMBL" id="CP015136">
    <property type="protein sequence ID" value="AMY11886.1"/>
    <property type="molecule type" value="Genomic_DNA"/>
</dbReference>
<evidence type="ECO:0000259" key="1">
    <source>
        <dbReference type="Pfam" id="PF00534"/>
    </source>
</evidence>
<dbReference type="InterPro" id="IPR008928">
    <property type="entry name" value="6-hairpin_glycosidase_sf"/>
</dbReference>
<dbReference type="SUPFAM" id="SSF48208">
    <property type="entry name" value="Six-hairpin glycosidases"/>
    <property type="match status" value="1"/>
</dbReference>
<gene>
    <name evidence="3" type="primary">pimA_3</name>
    <name evidence="3" type="ORF">LuPra_05154</name>
</gene>
<evidence type="ECO:0000313" key="4">
    <source>
        <dbReference type="Proteomes" id="UP000076079"/>
    </source>
</evidence>
<dbReference type="GO" id="GO:0043750">
    <property type="term" value="F:phosphatidylinositol alpha-mannosyltransferase activity"/>
    <property type="evidence" value="ECO:0007669"/>
    <property type="project" value="UniProtKB-EC"/>
</dbReference>
<dbReference type="Gene3D" id="3.40.50.2000">
    <property type="entry name" value="Glycogen Phosphorylase B"/>
    <property type="match status" value="2"/>
</dbReference>
<dbReference type="InterPro" id="IPR028098">
    <property type="entry name" value="Glyco_trans_4-like_N"/>
</dbReference>
<accession>A0A143PU76</accession>
<dbReference type="STRING" id="1855912.LuPra_05154"/>
<keyword evidence="3" id="KW-0328">Glycosyltransferase</keyword>
<name>A0A143PU76_LUTPR</name>
<dbReference type="EC" id="2.4.1.345" evidence="3"/>
<dbReference type="RefSeq" id="WP_110173393.1">
    <property type="nucleotide sequence ID" value="NZ_CP015136.1"/>
</dbReference>
<dbReference type="PANTHER" id="PTHR12526">
    <property type="entry name" value="GLYCOSYLTRANSFERASE"/>
    <property type="match status" value="1"/>
</dbReference>
<dbReference type="CDD" id="cd03822">
    <property type="entry name" value="GT4_mannosyltransferase-like"/>
    <property type="match status" value="1"/>
</dbReference>
<protein>
    <submittedName>
        <fullName evidence="3">GDP-mannose-dependent alpha-(1-2)-phosphatidylinositol mannosyltransferase</fullName>
        <ecNumber evidence="3">2.4.1.345</ecNumber>
    </submittedName>
</protein>
<dbReference type="Pfam" id="PF00534">
    <property type="entry name" value="Glycos_transf_1"/>
    <property type="match status" value="1"/>
</dbReference>
<dbReference type="Pfam" id="PF13439">
    <property type="entry name" value="Glyco_transf_4"/>
    <property type="match status" value="1"/>
</dbReference>
<reference evidence="3 4" key="1">
    <citation type="journal article" date="2016" name="Genome Announc.">
        <title>First Complete Genome Sequence of a Subdivision 6 Acidobacterium Strain.</title>
        <authorList>
            <person name="Huang S."/>
            <person name="Vieira S."/>
            <person name="Bunk B."/>
            <person name="Riedel T."/>
            <person name="Sproer C."/>
            <person name="Overmann J."/>
        </authorList>
    </citation>
    <scope>NUCLEOTIDE SEQUENCE [LARGE SCALE GENOMIC DNA]</scope>
    <source>
        <strain evidence="4">DSM 100886 HEG_-6_39</strain>
    </source>
</reference>
<evidence type="ECO:0000259" key="2">
    <source>
        <dbReference type="Pfam" id="PF13439"/>
    </source>
</evidence>
<organism evidence="3 4">
    <name type="scientific">Luteitalea pratensis</name>
    <dbReference type="NCBI Taxonomy" id="1855912"/>
    <lineage>
        <taxon>Bacteria</taxon>
        <taxon>Pseudomonadati</taxon>
        <taxon>Acidobacteriota</taxon>
        <taxon>Vicinamibacteria</taxon>
        <taxon>Vicinamibacterales</taxon>
        <taxon>Vicinamibacteraceae</taxon>
        <taxon>Luteitalea</taxon>
    </lineage>
</organism>
<evidence type="ECO:0000313" key="3">
    <source>
        <dbReference type="EMBL" id="AMY11886.1"/>
    </source>
</evidence>
<dbReference type="SUPFAM" id="SSF53756">
    <property type="entry name" value="UDP-Glycosyltransferase/glycogen phosphorylase"/>
    <property type="match status" value="1"/>
</dbReference>
<dbReference type="GO" id="GO:0005975">
    <property type="term" value="P:carbohydrate metabolic process"/>
    <property type="evidence" value="ECO:0007669"/>
    <property type="project" value="InterPro"/>
</dbReference>
<dbReference type="KEGG" id="abac:LuPra_05154"/>
<keyword evidence="4" id="KW-1185">Reference proteome</keyword>
<proteinExistence type="predicted"/>
<dbReference type="InterPro" id="IPR001296">
    <property type="entry name" value="Glyco_trans_1"/>
</dbReference>
<feature type="domain" description="Glycosyl transferase family 1" evidence="1">
    <location>
        <begin position="184"/>
        <end position="348"/>
    </location>
</feature>
<reference evidence="4" key="2">
    <citation type="submission" date="2016-04" db="EMBL/GenBank/DDBJ databases">
        <title>First Complete Genome Sequence of a Subdivision 6 Acidobacterium.</title>
        <authorList>
            <person name="Huang S."/>
            <person name="Vieira S."/>
            <person name="Bunk B."/>
            <person name="Riedel T."/>
            <person name="Sproeer C."/>
            <person name="Overmann J."/>
        </authorList>
    </citation>
    <scope>NUCLEOTIDE SEQUENCE [LARGE SCALE GENOMIC DNA]</scope>
    <source>
        <strain evidence="4">DSM 100886 HEG_-6_39</strain>
    </source>
</reference>
<sequence>MKRLAILGNHLPRQCGIATFTTHLTDALATELPHVDTFVLAMNDAGRRHTYPPRVRFEIGEGDVGSYRRAADFLNVNHVDVLSVQHEYGIFGGKAGAHVLTLLRELRMPIVTTLHTVLSAPNPTQRAVIEELARVSERLVVMSTSGADLLTRIHGISVDQIDLIPHGIPHVPVDAASKDRLGVDGKTVILTFGLLSRDKGIEHVIDALPAILAVHPDTVYIVLGATHPHVVAHEGEAYRLMLEARGQQLGVAGSMIFHNRFVSQDELTDFLSATDIYITPYLQPEQITSGTLAYAVGAGKAVISTPYIYARELLADGRGVLVPWRDSSAIAREVITLVSDGDAQRTMCARAAAYGVGMTWPAVGRRYVESFERAQTEHTRRRRTTFRAQTLAARPAGLPEITLKHVEAMTDDTGMLQHAIFSIPRYDEGYCLDDNARALLLMALLEEAGTDDPVVVRAFGLRYLAFVNHAFDRATGRFRNFLSYARQWLEPYGSEDSHGRALWALGAIIGRAGDPGRQSLAGELFHAALPAVSGFTSPRAWAYALLGIDEYLKAFQGDSTAEARREELAGRLFGLFERTSRRDWPWFEDSVTYCNGRLPQALIVSGDRMHRTDMVEAGMRSLDWLLSVQSSPDRQFAAIGSSGFYTRGGVPATFDQQPVEASAIVSACLDAYRVHGDGRWLVQARWAFNWFLGENHLQHWLFDPSTGGCRDGLHADRPNQNQGAEATLSFLLALHELRAMTAFDVPGVPAETLQSIS</sequence>
<dbReference type="Proteomes" id="UP000076079">
    <property type="component" value="Chromosome"/>
</dbReference>
<dbReference type="PATRIC" id="fig|1813736.3.peg.5420"/>